<name>A0A0D0B3W7_9AGAR</name>
<reference evidence="2 3" key="1">
    <citation type="submission" date="2014-04" db="EMBL/GenBank/DDBJ databases">
        <title>Evolutionary Origins and Diversification of the Mycorrhizal Mutualists.</title>
        <authorList>
            <consortium name="DOE Joint Genome Institute"/>
            <consortium name="Mycorrhizal Genomics Consortium"/>
            <person name="Kohler A."/>
            <person name="Kuo A."/>
            <person name="Nagy L.G."/>
            <person name="Floudas D."/>
            <person name="Copeland A."/>
            <person name="Barry K.W."/>
            <person name="Cichocki N."/>
            <person name="Veneault-Fourrey C."/>
            <person name="LaButti K."/>
            <person name="Lindquist E.A."/>
            <person name="Lipzen A."/>
            <person name="Lundell T."/>
            <person name="Morin E."/>
            <person name="Murat C."/>
            <person name="Riley R."/>
            <person name="Ohm R."/>
            <person name="Sun H."/>
            <person name="Tunlid A."/>
            <person name="Henrissat B."/>
            <person name="Grigoriev I.V."/>
            <person name="Hibbett D.S."/>
            <person name="Martin F."/>
        </authorList>
    </citation>
    <scope>NUCLEOTIDE SEQUENCE [LARGE SCALE GENOMIC DNA]</scope>
    <source>
        <strain evidence="2 3">FD-317 M1</strain>
    </source>
</reference>
<evidence type="ECO:0000256" key="1">
    <source>
        <dbReference type="SAM" id="MobiDB-lite"/>
    </source>
</evidence>
<dbReference type="EMBL" id="KN834788">
    <property type="protein sequence ID" value="KIK57955.1"/>
    <property type="molecule type" value="Genomic_DNA"/>
</dbReference>
<sequence>MALNRCMEHVGEVAGLLTAAYAAFTDLRVELDVTRSNLQMISANNEMLEDALKNLSSQHGTNPRDVGWRRFTLNHTPSSTHVNSLSTDLKTDGSPHTENVAGNGSGGRTPLSPVSNPPSSPPLSSSESAQAMPPPTNHAPPPQESRFFKFRFNSSSSNSSSNSTTHSTMASRPQTPVAGNDSQSPTMGNAPASASILGRHRTALSSNVSLVGTIVGRSRRKVARAFRRNRESVHRKNALDSSRVIPTLRIPAEYLPTFW</sequence>
<keyword evidence="3" id="KW-1185">Reference proteome</keyword>
<feature type="compositionally biased region" description="Pro residues" evidence="1">
    <location>
        <begin position="132"/>
        <end position="143"/>
    </location>
</feature>
<feature type="compositionally biased region" description="Low complexity" evidence="1">
    <location>
        <begin position="153"/>
        <end position="168"/>
    </location>
</feature>
<feature type="compositionally biased region" description="Polar residues" evidence="1">
    <location>
        <begin position="78"/>
        <end position="88"/>
    </location>
</feature>
<gene>
    <name evidence="2" type="ORF">GYMLUDRAFT_75227</name>
</gene>
<evidence type="ECO:0000313" key="3">
    <source>
        <dbReference type="Proteomes" id="UP000053593"/>
    </source>
</evidence>
<proteinExistence type="predicted"/>
<dbReference type="AlphaFoldDB" id="A0A0D0B3W7"/>
<dbReference type="HOGENOM" id="CLU_1073847_0_0_1"/>
<accession>A0A0D0B3W7</accession>
<feature type="region of interest" description="Disordered" evidence="1">
    <location>
        <begin position="78"/>
        <end position="193"/>
    </location>
</feature>
<dbReference type="Proteomes" id="UP000053593">
    <property type="component" value="Unassembled WGS sequence"/>
</dbReference>
<dbReference type="OrthoDB" id="5560525at2759"/>
<evidence type="ECO:0000313" key="2">
    <source>
        <dbReference type="EMBL" id="KIK57955.1"/>
    </source>
</evidence>
<protein>
    <submittedName>
        <fullName evidence="2">Uncharacterized protein</fullName>
    </submittedName>
</protein>
<organism evidence="2 3">
    <name type="scientific">Collybiopsis luxurians FD-317 M1</name>
    <dbReference type="NCBI Taxonomy" id="944289"/>
    <lineage>
        <taxon>Eukaryota</taxon>
        <taxon>Fungi</taxon>
        <taxon>Dikarya</taxon>
        <taxon>Basidiomycota</taxon>
        <taxon>Agaricomycotina</taxon>
        <taxon>Agaricomycetes</taxon>
        <taxon>Agaricomycetidae</taxon>
        <taxon>Agaricales</taxon>
        <taxon>Marasmiineae</taxon>
        <taxon>Omphalotaceae</taxon>
        <taxon>Collybiopsis</taxon>
        <taxon>Collybiopsis luxurians</taxon>
    </lineage>
</organism>